<name>A0ABU6TWF6_9FABA</name>
<reference evidence="1 2" key="1">
    <citation type="journal article" date="2023" name="Plants (Basel)">
        <title>Bridging the Gap: Combining Genomics and Transcriptomics Approaches to Understand Stylosanthes scabra, an Orphan Legume from the Brazilian Caatinga.</title>
        <authorList>
            <person name="Ferreira-Neto J.R.C."/>
            <person name="da Silva M.D."/>
            <person name="Binneck E."/>
            <person name="de Melo N.F."/>
            <person name="da Silva R.H."/>
            <person name="de Melo A.L.T.M."/>
            <person name="Pandolfi V."/>
            <person name="Bustamante F.O."/>
            <person name="Brasileiro-Vidal A.C."/>
            <person name="Benko-Iseppon A.M."/>
        </authorList>
    </citation>
    <scope>NUCLEOTIDE SEQUENCE [LARGE SCALE GENOMIC DNA]</scope>
    <source>
        <tissue evidence="1">Leaves</tissue>
    </source>
</reference>
<comment type="caution">
    <text evidence="1">The sequence shown here is derived from an EMBL/GenBank/DDBJ whole genome shotgun (WGS) entry which is preliminary data.</text>
</comment>
<proteinExistence type="predicted"/>
<accession>A0ABU6TWF6</accession>
<dbReference type="Proteomes" id="UP001341840">
    <property type="component" value="Unassembled WGS sequence"/>
</dbReference>
<dbReference type="EMBL" id="JASCZI010092181">
    <property type="protein sequence ID" value="MED6152008.1"/>
    <property type="molecule type" value="Genomic_DNA"/>
</dbReference>
<evidence type="ECO:0000313" key="1">
    <source>
        <dbReference type="EMBL" id="MED6152008.1"/>
    </source>
</evidence>
<gene>
    <name evidence="1" type="ORF">PIB30_087771</name>
</gene>
<evidence type="ECO:0008006" key="3">
    <source>
        <dbReference type="Google" id="ProtNLM"/>
    </source>
</evidence>
<evidence type="ECO:0000313" key="2">
    <source>
        <dbReference type="Proteomes" id="UP001341840"/>
    </source>
</evidence>
<protein>
    <recommendedName>
        <fullName evidence="3">RNase H type-1 domain-containing protein</fullName>
    </recommendedName>
</protein>
<organism evidence="1 2">
    <name type="scientific">Stylosanthes scabra</name>
    <dbReference type="NCBI Taxonomy" id="79078"/>
    <lineage>
        <taxon>Eukaryota</taxon>
        <taxon>Viridiplantae</taxon>
        <taxon>Streptophyta</taxon>
        <taxon>Embryophyta</taxon>
        <taxon>Tracheophyta</taxon>
        <taxon>Spermatophyta</taxon>
        <taxon>Magnoliopsida</taxon>
        <taxon>eudicotyledons</taxon>
        <taxon>Gunneridae</taxon>
        <taxon>Pentapetalae</taxon>
        <taxon>rosids</taxon>
        <taxon>fabids</taxon>
        <taxon>Fabales</taxon>
        <taxon>Fabaceae</taxon>
        <taxon>Papilionoideae</taxon>
        <taxon>50 kb inversion clade</taxon>
        <taxon>dalbergioids sensu lato</taxon>
        <taxon>Dalbergieae</taxon>
        <taxon>Pterocarpus clade</taxon>
        <taxon>Stylosanthes</taxon>
    </lineage>
</organism>
<keyword evidence="2" id="KW-1185">Reference proteome</keyword>
<sequence length="298" mass="33328">MDVVRWFWNGLCLDEFTFCSTLWWVWRDRNNSIFNPDDAWSPLKVKSLCLSLIKDLNVYSNMQSASIPSSLLVDWIPPVDPMVKINCDASLFHDSLVAGFGCVIRDSNSSWIRACLGTLPTCTVLRKIHEVLQWNWSAEVVLIQRTENTAVDFLARHAREINIEHMELLQPLENMQASLLFLSLFLPKKFTTLSFSLSKKFRKKLHGRYTPTLQVSPALVALAALAPLQASHSNAHQSTQQTRPQLQGVLEHVSCAGVDIVFDGNDCLFPPPMLGVDGFVPPRKVAGGTITGGTVMCM</sequence>